<reference evidence="1 2" key="1">
    <citation type="submission" date="2023-08" db="EMBL/GenBank/DDBJ databases">
        <title>Microbacterium aquilitoris sp. nov. and Microbacterium gwkjibeachense sp. nov., isolated from beach.</title>
        <authorList>
            <person name="Lee S.D."/>
            <person name="Yang H."/>
            <person name="Kim I."/>
        </authorList>
    </citation>
    <scope>NUCLEOTIDE SEQUENCE [LARGE SCALE GENOMIC DNA]</scope>
    <source>
        <strain evidence="1 2">KSW-18</strain>
    </source>
</reference>
<dbReference type="EMBL" id="JAUZVT010000002">
    <property type="protein sequence ID" value="MDT3331399.1"/>
    <property type="molecule type" value="Genomic_DNA"/>
</dbReference>
<accession>A0ABU3GLQ9</accession>
<proteinExistence type="predicted"/>
<organism evidence="1 2">
    <name type="scientific">Microbacterium aquilitoris</name>
    <dbReference type="NCBI Taxonomy" id="3067307"/>
    <lineage>
        <taxon>Bacteria</taxon>
        <taxon>Bacillati</taxon>
        <taxon>Actinomycetota</taxon>
        <taxon>Actinomycetes</taxon>
        <taxon>Micrococcales</taxon>
        <taxon>Microbacteriaceae</taxon>
        <taxon>Microbacterium</taxon>
    </lineage>
</organism>
<comment type="caution">
    <text evidence="1">The sequence shown here is derived from an EMBL/GenBank/DDBJ whole genome shotgun (WGS) entry which is preliminary data.</text>
</comment>
<sequence>MPLVLAATPSEPEVAPDAFAPWPMTWTGFDGTFWVLSGPDASNPRMGRGVKGLHLPPVDVFTSQTPLVPGVDVVGYSLPERSAYWPLLFRASSSEQWRVEHAAFFDSFHPVRTGTWTVGTGDSARSIDLRGAFTGGHSFDRDPFVTGLAWIGIDLYAPRPLWRGQPIRQTFLGAEAGVDFIPDAPGDVYYLSSDSSFALANIDNPGNEPAYLTWTVHGPASSIELGVDGAIIEVPIPVPDGSTLVIDTDPARQFATLDGEDVTPELGFQVFGPVPARGTSPLVIQAEGTGSVVAELTPLYWRAY</sequence>
<evidence type="ECO:0000313" key="1">
    <source>
        <dbReference type="EMBL" id="MDT3331399.1"/>
    </source>
</evidence>
<name>A0ABU3GLQ9_9MICO</name>
<keyword evidence="2" id="KW-1185">Reference proteome</keyword>
<dbReference type="RefSeq" id="WP_311870400.1">
    <property type="nucleotide sequence ID" value="NZ_JAUZVT010000002.1"/>
</dbReference>
<evidence type="ECO:0008006" key="3">
    <source>
        <dbReference type="Google" id="ProtNLM"/>
    </source>
</evidence>
<protein>
    <recommendedName>
        <fullName evidence="3">Phage tail protein</fullName>
    </recommendedName>
</protein>
<evidence type="ECO:0000313" key="2">
    <source>
        <dbReference type="Proteomes" id="UP001262835"/>
    </source>
</evidence>
<gene>
    <name evidence="1" type="ORF">Q9S78_12040</name>
</gene>
<dbReference type="Proteomes" id="UP001262835">
    <property type="component" value="Unassembled WGS sequence"/>
</dbReference>